<comment type="caution">
    <text evidence="2">The sequence shown here is derived from an EMBL/GenBank/DDBJ whole genome shotgun (WGS) entry which is preliminary data.</text>
</comment>
<keyword evidence="1" id="KW-0812">Transmembrane</keyword>
<dbReference type="EMBL" id="JRKL02005216">
    <property type="protein sequence ID" value="KAF3950906.1"/>
    <property type="molecule type" value="Genomic_DNA"/>
</dbReference>
<evidence type="ECO:0000313" key="2">
    <source>
        <dbReference type="EMBL" id="KAF3950906.1"/>
    </source>
</evidence>
<sequence length="67" mass="7914">MPSLTIQDDFKFGNWFHWKVVLLGYICGFMFGLTMEYLVFSKARTLSYSERKEFKPSRKVLGVNQQV</sequence>
<reference evidence="2" key="1">
    <citation type="submission" date="2020-03" db="EMBL/GenBank/DDBJ databases">
        <title>Castanea mollissima Vanexum genome sequencing.</title>
        <authorList>
            <person name="Staton M."/>
        </authorList>
    </citation>
    <scope>NUCLEOTIDE SEQUENCE</scope>
    <source>
        <tissue evidence="2">Leaf</tissue>
    </source>
</reference>
<keyword evidence="1" id="KW-0472">Membrane</keyword>
<organism evidence="2 3">
    <name type="scientific">Castanea mollissima</name>
    <name type="common">Chinese chestnut</name>
    <dbReference type="NCBI Taxonomy" id="60419"/>
    <lineage>
        <taxon>Eukaryota</taxon>
        <taxon>Viridiplantae</taxon>
        <taxon>Streptophyta</taxon>
        <taxon>Embryophyta</taxon>
        <taxon>Tracheophyta</taxon>
        <taxon>Spermatophyta</taxon>
        <taxon>Magnoliopsida</taxon>
        <taxon>eudicotyledons</taxon>
        <taxon>Gunneridae</taxon>
        <taxon>Pentapetalae</taxon>
        <taxon>rosids</taxon>
        <taxon>fabids</taxon>
        <taxon>Fagales</taxon>
        <taxon>Fagaceae</taxon>
        <taxon>Castanea</taxon>
    </lineage>
</organism>
<feature type="transmembrane region" description="Helical" evidence="1">
    <location>
        <begin position="20"/>
        <end position="40"/>
    </location>
</feature>
<protein>
    <submittedName>
        <fullName evidence="2">Uncharacterized protein</fullName>
    </submittedName>
</protein>
<name>A0A8J4VJG1_9ROSI</name>
<evidence type="ECO:0000313" key="3">
    <source>
        <dbReference type="Proteomes" id="UP000737018"/>
    </source>
</evidence>
<keyword evidence="1" id="KW-1133">Transmembrane helix</keyword>
<dbReference type="AlphaFoldDB" id="A0A8J4VJG1"/>
<keyword evidence="3" id="KW-1185">Reference proteome</keyword>
<proteinExistence type="predicted"/>
<evidence type="ECO:0000256" key="1">
    <source>
        <dbReference type="SAM" id="Phobius"/>
    </source>
</evidence>
<dbReference type="Proteomes" id="UP000737018">
    <property type="component" value="Unassembled WGS sequence"/>
</dbReference>
<accession>A0A8J4VJG1</accession>
<gene>
    <name evidence="2" type="ORF">CMV_023393</name>
</gene>